<sequence>MTHDLVQRALAAPTYAPVLRRLLRQLLESLLYEGAVRTEDDSTIVGSAGVTYTFTARRRFTFDRVTVDELRREGEEPESVTRLLGELGDRLDADRACLARFARELEHTLLNDAVAQYSRTGTLAGSGFDELEGAITDGHRYHPAYKSRIGFGVADNLAYGPEFARTIRPLWLAAHRDLTEVSASSTIEEAEFLHGQLGDALTPPTPEFTLVPVHPWQWNEHAARAFSAQLRRGELVVLGEDPHAFLAQQSIRTLSCVDDPSRPYLKLAMSLVNTSTSRVLAPHTVHNAPLISDWLHTIAAADEFLRDEARTILLGEVLGAAVNPEPAAELTREDTYGTLACIWRESLHLHLDTEERAVPFTGLTARERDGTPLIDAWIRRHGAATWVRGLAEVAVLPLVHLLCRHGIALESHAQNMVLLHHDGVPTRVALRDFHDGVRFSRAHLAEPELCPPLRGTPSHHQNRNSFVETDDPALVADFMLDAFLFVNIGELAIFLADEYGLSERDFWAIVAERVREHLGRVGEARFDVFAPEIAVEKLTMRRLLPDTELRLHRVPNPLARV</sequence>
<dbReference type="Gene3D" id="1.10.510.40">
    <property type="match status" value="1"/>
</dbReference>
<organism evidence="5 6">
    <name type="scientific">Prauserella cavernicola</name>
    <dbReference type="NCBI Taxonomy" id="2800127"/>
    <lineage>
        <taxon>Bacteria</taxon>
        <taxon>Bacillati</taxon>
        <taxon>Actinomycetota</taxon>
        <taxon>Actinomycetes</taxon>
        <taxon>Pseudonocardiales</taxon>
        <taxon>Pseudonocardiaceae</taxon>
        <taxon>Prauserella</taxon>
    </lineage>
</organism>
<reference evidence="5" key="1">
    <citation type="submission" date="2020-12" db="EMBL/GenBank/DDBJ databases">
        <title>Prauserella sp. ASG 168, a novel actinomycete isolated from cave rock.</title>
        <authorList>
            <person name="Suriyachadkun C."/>
        </authorList>
    </citation>
    <scope>NUCLEOTIDE SEQUENCE</scope>
    <source>
        <strain evidence="5">ASG 168</strain>
    </source>
</reference>
<protein>
    <submittedName>
        <fullName evidence="5">Siderophore biosynthesis protein</fullName>
    </submittedName>
</protein>
<dbReference type="EMBL" id="JAENJH010000002">
    <property type="protein sequence ID" value="MBK1785283.1"/>
    <property type="molecule type" value="Genomic_DNA"/>
</dbReference>
<proteinExistence type="inferred from homology"/>
<dbReference type="Gene3D" id="6.10.250.3370">
    <property type="match status" value="1"/>
</dbReference>
<dbReference type="Pfam" id="PF04183">
    <property type="entry name" value="IucA_IucC"/>
    <property type="match status" value="1"/>
</dbReference>
<comment type="caution">
    <text evidence="5">The sequence shown here is derived from an EMBL/GenBank/DDBJ whole genome shotgun (WGS) entry which is preliminary data.</text>
</comment>
<evidence type="ECO:0000256" key="1">
    <source>
        <dbReference type="ARBA" id="ARBA00004924"/>
    </source>
</evidence>
<dbReference type="InterPro" id="IPR037455">
    <property type="entry name" value="LucA/IucC-like"/>
</dbReference>
<comment type="pathway">
    <text evidence="1">Siderophore biosynthesis.</text>
</comment>
<dbReference type="RefSeq" id="WP_200318217.1">
    <property type="nucleotide sequence ID" value="NZ_JAENJH010000002.1"/>
</dbReference>
<comment type="similarity">
    <text evidence="2">Belongs to the IucA/IucC family.</text>
</comment>
<accession>A0A934QSA2</accession>
<feature type="domain" description="Aerobactin siderophore biosynthesis IucA/IucC N-terminal" evidence="3">
    <location>
        <begin position="128"/>
        <end position="364"/>
    </location>
</feature>
<evidence type="ECO:0000259" key="4">
    <source>
        <dbReference type="Pfam" id="PF06276"/>
    </source>
</evidence>
<gene>
    <name evidence="5" type="ORF">JHE00_13195</name>
</gene>
<dbReference type="Gene3D" id="3.30.310.280">
    <property type="match status" value="1"/>
</dbReference>
<dbReference type="PANTHER" id="PTHR34384:SF6">
    <property type="entry name" value="STAPHYLOFERRIN B SYNTHASE"/>
    <property type="match status" value="1"/>
</dbReference>
<dbReference type="AlphaFoldDB" id="A0A934QSA2"/>
<dbReference type="GO" id="GO:0016881">
    <property type="term" value="F:acid-amino acid ligase activity"/>
    <property type="evidence" value="ECO:0007669"/>
    <property type="project" value="UniProtKB-ARBA"/>
</dbReference>
<dbReference type="InterPro" id="IPR022770">
    <property type="entry name" value="IucA/IucC-like_C"/>
</dbReference>
<dbReference type="InterPro" id="IPR007310">
    <property type="entry name" value="Aerobactin_biosyn_IucA/IucC_N"/>
</dbReference>
<dbReference type="PANTHER" id="PTHR34384">
    <property type="entry name" value="L-2,3-DIAMINOPROPANOATE--CITRATE LIGASE"/>
    <property type="match status" value="1"/>
</dbReference>
<evidence type="ECO:0000313" key="6">
    <source>
        <dbReference type="Proteomes" id="UP000635245"/>
    </source>
</evidence>
<dbReference type="Proteomes" id="UP000635245">
    <property type="component" value="Unassembled WGS sequence"/>
</dbReference>
<evidence type="ECO:0000259" key="3">
    <source>
        <dbReference type="Pfam" id="PF04183"/>
    </source>
</evidence>
<name>A0A934QSA2_9PSEU</name>
<evidence type="ECO:0000313" key="5">
    <source>
        <dbReference type="EMBL" id="MBK1785283.1"/>
    </source>
</evidence>
<feature type="domain" description="Aerobactin siderophore biosynthesis IucA/IucC-like C-terminal" evidence="4">
    <location>
        <begin position="385"/>
        <end position="549"/>
    </location>
</feature>
<keyword evidence="6" id="KW-1185">Reference proteome</keyword>
<evidence type="ECO:0000256" key="2">
    <source>
        <dbReference type="ARBA" id="ARBA00007832"/>
    </source>
</evidence>
<dbReference type="Pfam" id="PF06276">
    <property type="entry name" value="FhuF"/>
    <property type="match status" value="1"/>
</dbReference>
<dbReference type="GO" id="GO:0019290">
    <property type="term" value="P:siderophore biosynthetic process"/>
    <property type="evidence" value="ECO:0007669"/>
    <property type="project" value="InterPro"/>
</dbReference>